<dbReference type="Proteomes" id="UP000044841">
    <property type="component" value="Unassembled WGS sequence"/>
</dbReference>
<evidence type="ECO:0000313" key="2">
    <source>
        <dbReference type="EMBL" id="CUA71234.1"/>
    </source>
</evidence>
<evidence type="ECO:0000313" key="3">
    <source>
        <dbReference type="Proteomes" id="UP000044841"/>
    </source>
</evidence>
<reference evidence="1" key="2">
    <citation type="submission" date="2021-01" db="EMBL/GenBank/DDBJ databases">
        <authorList>
            <person name="Kaushik A."/>
        </authorList>
    </citation>
    <scope>NUCLEOTIDE SEQUENCE</scope>
    <source>
        <strain evidence="1">AG2-2IIIB</strain>
    </source>
</reference>
<proteinExistence type="predicted"/>
<organism evidence="2 3">
    <name type="scientific">Rhizoctonia solani</name>
    <dbReference type="NCBI Taxonomy" id="456999"/>
    <lineage>
        <taxon>Eukaryota</taxon>
        <taxon>Fungi</taxon>
        <taxon>Dikarya</taxon>
        <taxon>Basidiomycota</taxon>
        <taxon>Agaricomycotina</taxon>
        <taxon>Agaricomycetes</taxon>
        <taxon>Cantharellales</taxon>
        <taxon>Ceratobasidiaceae</taxon>
        <taxon>Rhizoctonia</taxon>
    </lineage>
</organism>
<name>A0A0K6FYK4_9AGAM</name>
<dbReference type="Gene3D" id="2.80.10.50">
    <property type="match status" value="1"/>
</dbReference>
<keyword evidence="3" id="KW-1185">Reference proteome</keyword>
<evidence type="ECO:0000313" key="1">
    <source>
        <dbReference type="EMBL" id="CAE6433838.1"/>
    </source>
</evidence>
<dbReference type="AlphaFoldDB" id="A0A0K6FYK4"/>
<reference evidence="2 3" key="1">
    <citation type="submission" date="2015-07" db="EMBL/GenBank/DDBJ databases">
        <authorList>
            <person name="Noorani M."/>
        </authorList>
    </citation>
    <scope>NUCLEOTIDE SEQUENCE [LARGE SCALE GENOMIC DNA]</scope>
    <source>
        <strain evidence="2">BBA 69670</strain>
    </source>
</reference>
<accession>A0A0K6FYK4</accession>
<sequence>MASLAPGQYFIRAVSQKDPGSDLFATHQGPGNQVEVAPRGAGPQVWEVTPASDQGGHNIRPIELNNLDSAYLRNMMNGTVILGDRQFLRVNAQDGYYNIWGPYRGGTYGAPDWIGVIDGKLVQRTQHDPPPSLDSYLWEFIPA</sequence>
<dbReference type="EMBL" id="CAJMWT010002138">
    <property type="protein sequence ID" value="CAE6433838.1"/>
    <property type="molecule type" value="Genomic_DNA"/>
</dbReference>
<dbReference type="Proteomes" id="UP000663843">
    <property type="component" value="Unassembled WGS sequence"/>
</dbReference>
<dbReference type="EMBL" id="CYGV01001223">
    <property type="protein sequence ID" value="CUA71234.1"/>
    <property type="molecule type" value="Genomic_DNA"/>
</dbReference>
<protein>
    <recommendedName>
        <fullName evidence="4">Ricin B lectin domain-containing protein</fullName>
    </recommendedName>
</protein>
<gene>
    <name evidence="1" type="ORF">RDB_LOCUS67332</name>
    <name evidence="2" type="ORF">RSOLAG22IIIB_04538</name>
</gene>
<evidence type="ECO:0008006" key="4">
    <source>
        <dbReference type="Google" id="ProtNLM"/>
    </source>
</evidence>